<proteinExistence type="predicted"/>
<sequence>TSITTLLINCVTILTRLHGINTILFGLSLQKQGRPPSSTLGPSHYQTYCIQPDSCIYPLRRSGTRYT</sequence>
<dbReference type="Proteomes" id="UP000092154">
    <property type="component" value="Unassembled WGS sequence"/>
</dbReference>
<dbReference type="EMBL" id="KV448249">
    <property type="protein sequence ID" value="OAX39447.1"/>
    <property type="molecule type" value="Genomic_DNA"/>
</dbReference>
<evidence type="ECO:0000313" key="1">
    <source>
        <dbReference type="EMBL" id="OAX39447.1"/>
    </source>
</evidence>
<protein>
    <submittedName>
        <fullName evidence="1">Uncharacterized protein</fullName>
    </submittedName>
</protein>
<accession>A0A1B7N3L2</accession>
<dbReference type="AlphaFoldDB" id="A0A1B7N3L2"/>
<keyword evidence="2" id="KW-1185">Reference proteome</keyword>
<feature type="non-terminal residue" evidence="1">
    <location>
        <position position="67"/>
    </location>
</feature>
<gene>
    <name evidence="1" type="ORF">K503DRAFT_769484</name>
</gene>
<name>A0A1B7N3L2_9AGAM</name>
<evidence type="ECO:0000313" key="2">
    <source>
        <dbReference type="Proteomes" id="UP000092154"/>
    </source>
</evidence>
<dbReference type="InParanoid" id="A0A1B7N3L2"/>
<organism evidence="1 2">
    <name type="scientific">Rhizopogon vinicolor AM-OR11-026</name>
    <dbReference type="NCBI Taxonomy" id="1314800"/>
    <lineage>
        <taxon>Eukaryota</taxon>
        <taxon>Fungi</taxon>
        <taxon>Dikarya</taxon>
        <taxon>Basidiomycota</taxon>
        <taxon>Agaricomycotina</taxon>
        <taxon>Agaricomycetes</taxon>
        <taxon>Agaricomycetidae</taxon>
        <taxon>Boletales</taxon>
        <taxon>Suillineae</taxon>
        <taxon>Rhizopogonaceae</taxon>
        <taxon>Rhizopogon</taxon>
    </lineage>
</organism>
<feature type="non-terminal residue" evidence="1">
    <location>
        <position position="1"/>
    </location>
</feature>
<reference evidence="1 2" key="1">
    <citation type="submission" date="2016-06" db="EMBL/GenBank/DDBJ databases">
        <title>Comparative genomics of the ectomycorrhizal sister species Rhizopogon vinicolor and Rhizopogon vesiculosus (Basidiomycota: Boletales) reveals a divergence of the mating type B locus.</title>
        <authorList>
            <consortium name="DOE Joint Genome Institute"/>
            <person name="Mujic A.B."/>
            <person name="Kuo A."/>
            <person name="Tritt A."/>
            <person name="Lipzen A."/>
            <person name="Chen C."/>
            <person name="Johnson J."/>
            <person name="Sharma A."/>
            <person name="Barry K."/>
            <person name="Grigoriev I.V."/>
            <person name="Spatafora J.W."/>
        </authorList>
    </citation>
    <scope>NUCLEOTIDE SEQUENCE [LARGE SCALE GENOMIC DNA]</scope>
    <source>
        <strain evidence="1 2">AM-OR11-026</strain>
    </source>
</reference>